<dbReference type="SUPFAM" id="SSF52540">
    <property type="entry name" value="P-loop containing nucleoside triphosphate hydrolases"/>
    <property type="match status" value="1"/>
</dbReference>
<dbReference type="AlphaFoldDB" id="A0A3R8MZW3"/>
<dbReference type="GO" id="GO:0051391">
    <property type="term" value="P:tRNA acetylation"/>
    <property type="evidence" value="ECO:0007669"/>
    <property type="project" value="TreeGrafter"/>
</dbReference>
<dbReference type="PANTHER" id="PTHR10925:SF5">
    <property type="entry name" value="RNA CYTIDINE ACETYLTRANSFERASE"/>
    <property type="match status" value="1"/>
</dbReference>
<evidence type="ECO:0000256" key="1">
    <source>
        <dbReference type="ARBA" id="ARBA00022679"/>
    </source>
</evidence>
<evidence type="ECO:0000313" key="7">
    <source>
        <dbReference type="EMBL" id="RRN02593.1"/>
    </source>
</evidence>
<dbReference type="InterPro" id="IPR000182">
    <property type="entry name" value="GNAT_dom"/>
</dbReference>
<accession>A0A3R8MZW3</accession>
<comment type="caution">
    <text evidence="7">The sequence shown here is derived from an EMBL/GenBank/DDBJ whole genome shotgun (WGS) entry which is preliminary data.</text>
</comment>
<dbReference type="GO" id="GO:1990883">
    <property type="term" value="F:18S rRNA cytidine N-acetyltransferase activity"/>
    <property type="evidence" value="ECO:0007669"/>
    <property type="project" value="TreeGrafter"/>
</dbReference>
<dbReference type="GO" id="GO:1904812">
    <property type="term" value="P:rRNA acetylation involved in maturation of SSU-rRNA"/>
    <property type="evidence" value="ECO:0007669"/>
    <property type="project" value="TreeGrafter"/>
</dbReference>
<keyword evidence="1 7" id="KW-0808">Transferase</keyword>
<dbReference type="Gene3D" id="3.40.50.300">
    <property type="entry name" value="P-loop containing nucleotide triphosphate hydrolases"/>
    <property type="match status" value="1"/>
</dbReference>
<feature type="domain" description="N-acetyltransferase" evidence="6">
    <location>
        <begin position="398"/>
        <end position="536"/>
    </location>
</feature>
<dbReference type="Proteomes" id="UP000276010">
    <property type="component" value="Unassembled WGS sequence"/>
</dbReference>
<dbReference type="EMBL" id="RRUC01000025">
    <property type="protein sequence ID" value="RRN02593.1"/>
    <property type="molecule type" value="Genomic_DNA"/>
</dbReference>
<evidence type="ECO:0000256" key="4">
    <source>
        <dbReference type="ARBA" id="ARBA00022840"/>
    </source>
</evidence>
<dbReference type="PROSITE" id="PS51186">
    <property type="entry name" value="GNAT"/>
    <property type="match status" value="1"/>
</dbReference>
<dbReference type="SUPFAM" id="SSF55729">
    <property type="entry name" value="Acyl-CoA N-acyltransferases (Nat)"/>
    <property type="match status" value="1"/>
</dbReference>
<keyword evidence="3" id="KW-0547">Nucleotide-binding</keyword>
<dbReference type="Pfam" id="PF17176">
    <property type="entry name" value="tRNA_bind_3"/>
    <property type="match status" value="1"/>
</dbReference>
<evidence type="ECO:0000259" key="6">
    <source>
        <dbReference type="PROSITE" id="PS51186"/>
    </source>
</evidence>
<dbReference type="InterPro" id="IPR013562">
    <property type="entry name" value="TmcA/NAT10_N"/>
</dbReference>
<sequence length="634" mass="72132">MRKLVIINQTGVRSTPSQPSIQIPPHFEPIPFSNAKSLLGNEYPFAIYDMRAENGIHFNLEAFAIVAGTIQRGGTLYLCCKDWDNVENTLDLDSLRWNEDNAISTPRFWAFFKALVQKYGFECRGICHTPEKVGDIKGVRCTPLQFNADQQFILQNLPLATANVHLITAPRGRGKSTLAGKLAEQLSQQHNVIITARSKAALPSFWQQIESENIQFFAPDYLLQAVQKGENVAKTWLFIDEAASLPLPMLKALTNAFEKVVMTTTTQNYEGTGRGFELKLPKMLNKPFQHWTLHTPLRWGENDPLEGFINDLLLLTDEQTPPFSKEGLGEIWQNTLTEKLLSHFGYNDCQISPNPSLLKRGSSIVEKITFYHLLTTAHYKTTPTDLRRLFDGKNQQLFEIRENQQLIAGAWGIFEGGLDRELTQAIWRGERRPKGNLVAQYLCFQGNFPQACLLRSLRISRIAVAPEMQGKGYGKRLISEMILQISAQNPPLDFLSVSFGMNDELLNFWQQCGFQQVAISQNPEASSGLYSAMMIYPVSLQGKAFVDQTSVQFQRNQILQKNVEFQPLTEWDWQNIKGFIRASRTFTACLPSLLRLAQIDKFTFVQDYLALEKLDKPRLQQFKTTLCHSLYFLN</sequence>
<dbReference type="Pfam" id="PF05127">
    <property type="entry name" value="NAT10_TcmA_helicase"/>
    <property type="match status" value="1"/>
</dbReference>
<dbReference type="InterPro" id="IPR007807">
    <property type="entry name" value="TcmA/NAT10_helicase"/>
</dbReference>
<dbReference type="InterPro" id="IPR038321">
    <property type="entry name" value="TmcA_C_sf"/>
</dbReference>
<dbReference type="Pfam" id="PF08351">
    <property type="entry name" value="TmcA_N"/>
    <property type="match status" value="1"/>
</dbReference>
<evidence type="ECO:0000313" key="8">
    <source>
        <dbReference type="Proteomes" id="UP000276010"/>
    </source>
</evidence>
<dbReference type="GO" id="GO:0000049">
    <property type="term" value="F:tRNA binding"/>
    <property type="evidence" value="ECO:0007669"/>
    <property type="project" value="TreeGrafter"/>
</dbReference>
<proteinExistence type="predicted"/>
<gene>
    <name evidence="7" type="ORF">EIM44_07475</name>
</gene>
<dbReference type="InterPro" id="IPR016181">
    <property type="entry name" value="Acyl_CoA_acyltransferase"/>
</dbReference>
<organism evidence="7 8">
    <name type="scientific">Bibersteinia trehalosi</name>
    <name type="common">Pasteurella trehalosi</name>
    <dbReference type="NCBI Taxonomy" id="47735"/>
    <lineage>
        <taxon>Bacteria</taxon>
        <taxon>Pseudomonadati</taxon>
        <taxon>Pseudomonadota</taxon>
        <taxon>Gammaproteobacteria</taxon>
        <taxon>Pasteurellales</taxon>
        <taxon>Pasteurellaceae</taxon>
        <taxon>Bibersteinia</taxon>
    </lineage>
</organism>
<dbReference type="Gene3D" id="1.20.120.890">
    <property type="entry name" value="tRNA(Met) cytidine acetyltransferase, tail domain"/>
    <property type="match status" value="1"/>
</dbReference>
<dbReference type="InterPro" id="IPR032672">
    <property type="entry name" value="TmcA/NAT10/Kre33"/>
</dbReference>
<reference evidence="7 8" key="1">
    <citation type="submission" date="2018-11" db="EMBL/GenBank/DDBJ databases">
        <title>Whole genome sequence of Bibersteinia trehalosi strain OADDL-BT1 an multidrug resistant pathogen isolate.</title>
        <authorList>
            <person name="Couger M."/>
            <person name="Ramachandran A."/>
        </authorList>
    </citation>
    <scope>NUCLEOTIDE SEQUENCE [LARGE SCALE GENOMIC DNA]</scope>
    <source>
        <strain evidence="7 8">OADDL-BT1</strain>
    </source>
</reference>
<dbReference type="InterPro" id="IPR033442">
    <property type="entry name" value="TmcA_tRNA_bind"/>
</dbReference>
<name>A0A3R8MZW3_BIBTR</name>
<dbReference type="GO" id="GO:0002101">
    <property type="term" value="P:tRNA wobble cytosine modification"/>
    <property type="evidence" value="ECO:0007669"/>
    <property type="project" value="TreeGrafter"/>
</dbReference>
<evidence type="ECO:0000256" key="2">
    <source>
        <dbReference type="ARBA" id="ARBA00022694"/>
    </source>
</evidence>
<dbReference type="STRING" id="1263831.F543_13500"/>
<dbReference type="Pfam" id="PF13718">
    <property type="entry name" value="GNAT_acetyltr_2"/>
    <property type="match status" value="2"/>
</dbReference>
<keyword evidence="5" id="KW-0012">Acyltransferase</keyword>
<dbReference type="Gene3D" id="3.40.630.30">
    <property type="match status" value="1"/>
</dbReference>
<keyword evidence="4" id="KW-0067">ATP-binding</keyword>
<evidence type="ECO:0000256" key="3">
    <source>
        <dbReference type="ARBA" id="ARBA00022741"/>
    </source>
</evidence>
<dbReference type="Gene3D" id="3.40.50.11040">
    <property type="match status" value="1"/>
</dbReference>
<dbReference type="CDD" id="cd04301">
    <property type="entry name" value="NAT_SF"/>
    <property type="match status" value="1"/>
</dbReference>
<dbReference type="GO" id="GO:0005524">
    <property type="term" value="F:ATP binding"/>
    <property type="evidence" value="ECO:0007669"/>
    <property type="project" value="UniProtKB-KW"/>
</dbReference>
<dbReference type="RefSeq" id="WP_125135042.1">
    <property type="nucleotide sequence ID" value="NZ_RRUC01000025.1"/>
</dbReference>
<dbReference type="InterPro" id="IPR027417">
    <property type="entry name" value="P-loop_NTPase"/>
</dbReference>
<dbReference type="GO" id="GO:0051392">
    <property type="term" value="F:tRNA cytidine N4-acetyltransferase activity"/>
    <property type="evidence" value="ECO:0007669"/>
    <property type="project" value="TreeGrafter"/>
</dbReference>
<evidence type="ECO:0000256" key="5">
    <source>
        <dbReference type="ARBA" id="ARBA00023315"/>
    </source>
</evidence>
<keyword evidence="2" id="KW-0819">tRNA processing</keyword>
<dbReference type="PANTHER" id="PTHR10925">
    <property type="entry name" value="N-ACETYLTRANSFERASE 10"/>
    <property type="match status" value="1"/>
</dbReference>
<protein>
    <submittedName>
        <fullName evidence="7">tRNA(Met) cytidine acetyltransferase</fullName>
    </submittedName>
</protein>